<dbReference type="GO" id="GO:0005634">
    <property type="term" value="C:nucleus"/>
    <property type="evidence" value="ECO:0007669"/>
    <property type="project" value="EnsemblFungi"/>
</dbReference>
<feature type="coiled-coil region" evidence="2">
    <location>
        <begin position="303"/>
        <end position="348"/>
    </location>
</feature>
<dbReference type="FunCoup" id="H2ASE3">
    <property type="interactions" value="118"/>
</dbReference>
<dbReference type="InterPro" id="IPR037278">
    <property type="entry name" value="ARFGAP/RecO"/>
</dbReference>
<dbReference type="FunFam" id="1.10.220.150:FF:000027">
    <property type="entry name" value="Gts1p"/>
    <property type="match status" value="1"/>
</dbReference>
<dbReference type="SUPFAM" id="SSF57863">
    <property type="entry name" value="ArfGap/RecO-like zinc finger"/>
    <property type="match status" value="1"/>
</dbReference>
<dbReference type="GeneID" id="13885212"/>
<dbReference type="Gene3D" id="1.10.220.150">
    <property type="entry name" value="Arf GTPase activating protein"/>
    <property type="match status" value="1"/>
</dbReference>
<evidence type="ECO:0000313" key="7">
    <source>
        <dbReference type="Proteomes" id="UP000005220"/>
    </source>
</evidence>
<keyword evidence="1" id="KW-0862">Zinc</keyword>
<dbReference type="SMART" id="SM00165">
    <property type="entry name" value="UBA"/>
    <property type="match status" value="1"/>
</dbReference>
<dbReference type="GO" id="GO:0140297">
    <property type="term" value="F:DNA-binding transcription factor binding"/>
    <property type="evidence" value="ECO:0007669"/>
    <property type="project" value="EnsemblFungi"/>
</dbReference>
<accession>H2ASE3</accession>
<keyword evidence="7" id="KW-1185">Reference proteome</keyword>
<evidence type="ECO:0000259" key="4">
    <source>
        <dbReference type="PROSITE" id="PS50030"/>
    </source>
</evidence>
<dbReference type="InterPro" id="IPR051718">
    <property type="entry name" value="ARF_GTPase-activating"/>
</dbReference>
<evidence type="ECO:0000259" key="5">
    <source>
        <dbReference type="PROSITE" id="PS50115"/>
    </source>
</evidence>
<dbReference type="InParanoid" id="H2ASE3"/>
<organism evidence="6 7">
    <name type="scientific">Kazachstania africana (strain ATCC 22294 / BCRC 22015 / CBS 2517 / CECT 1963 / NBRC 1671 / NRRL Y-8276)</name>
    <name type="common">Yeast</name>
    <name type="synonym">Kluyveromyces africanus</name>
    <dbReference type="NCBI Taxonomy" id="1071382"/>
    <lineage>
        <taxon>Eukaryota</taxon>
        <taxon>Fungi</taxon>
        <taxon>Dikarya</taxon>
        <taxon>Ascomycota</taxon>
        <taxon>Saccharomycotina</taxon>
        <taxon>Saccharomycetes</taxon>
        <taxon>Saccharomycetales</taxon>
        <taxon>Saccharomycetaceae</taxon>
        <taxon>Kazachstania</taxon>
    </lineage>
</organism>
<feature type="domain" description="Arf-GAP" evidence="5">
    <location>
        <begin position="26"/>
        <end position="154"/>
    </location>
</feature>
<feature type="region of interest" description="Disordered" evidence="3">
    <location>
        <begin position="228"/>
        <end position="255"/>
    </location>
</feature>
<evidence type="ECO:0000313" key="6">
    <source>
        <dbReference type="EMBL" id="CCF57293.1"/>
    </source>
</evidence>
<reference evidence="6 7" key="1">
    <citation type="journal article" date="2011" name="Proc. Natl. Acad. Sci. U.S.A.">
        <title>Evolutionary erosion of yeast sex chromosomes by mating-type switching accidents.</title>
        <authorList>
            <person name="Gordon J.L."/>
            <person name="Armisen D."/>
            <person name="Proux-Wera E."/>
            <person name="Oheigeartaigh S.S."/>
            <person name="Byrne K.P."/>
            <person name="Wolfe K.H."/>
        </authorList>
    </citation>
    <scope>NUCLEOTIDE SEQUENCE [LARGE SCALE GENOMIC DNA]</scope>
    <source>
        <strain evidence="7">ATCC 22294 / BCRC 22015 / CBS 2517 / CECT 1963 / NBRC 1671 / NRRL Y-8276</strain>
    </source>
</reference>
<dbReference type="InterPro" id="IPR009060">
    <property type="entry name" value="UBA-like_sf"/>
</dbReference>
<dbReference type="PANTHER" id="PTHR45705">
    <property type="entry name" value="FI20236P1"/>
    <property type="match status" value="1"/>
</dbReference>
<dbReference type="PANTHER" id="PTHR45705:SF9">
    <property type="entry name" value="PROTEIN GTS1"/>
    <property type="match status" value="1"/>
</dbReference>
<dbReference type="SMART" id="SM00105">
    <property type="entry name" value="ArfGap"/>
    <property type="match status" value="1"/>
</dbReference>
<dbReference type="Pfam" id="PF01412">
    <property type="entry name" value="ArfGap"/>
    <property type="match status" value="1"/>
</dbReference>
<dbReference type="CDD" id="cd14400">
    <property type="entry name" value="UBA_Gts1p_like"/>
    <property type="match status" value="1"/>
</dbReference>
<sequence>MRFRSSSSRSAYDDTFNSRPRNRTDQSVVNELKDYVTSSDNGNKCAECSSTFPTWCSVNLGCFLCGRCASVHRKILNHEFYVSDVKSLSIDTWHYKEIDHLKKLGGNKGNKKFWNPRNEPFPYDAEDDKSIAEQFVRNKYILGKYKYDEVKPEDFEGLKSRSRANSCGHRRSGRYDDQEVSDDDRYESDYRRQVRQLKEMGFSDSEKNLKALKKSNGNMNRAIDVLGKEENRQSVKETVPNPSLPARPSTSAGPQPAIFDGMSDMASLQQQQPVMTGAVQQYLDPATGIIYVDQNQYIMAQALQQNQQQAQMMQMQQAALQQQQQAIQQQYQQQVALQQQQVHNQQKNAILGLYQRPDLYTTPVEITESNPQYKQLFQQQQQQQQQFQNQFQNPNTR</sequence>
<proteinExistence type="predicted"/>
<dbReference type="Proteomes" id="UP000005220">
    <property type="component" value="Chromosome 3"/>
</dbReference>
<dbReference type="EMBL" id="HE650823">
    <property type="protein sequence ID" value="CCF57293.1"/>
    <property type="molecule type" value="Genomic_DNA"/>
</dbReference>
<dbReference type="OrthoDB" id="10266696at2759"/>
<evidence type="ECO:0000256" key="2">
    <source>
        <dbReference type="SAM" id="Coils"/>
    </source>
</evidence>
<dbReference type="GO" id="GO:0045944">
    <property type="term" value="P:positive regulation of transcription by RNA polymerase II"/>
    <property type="evidence" value="ECO:0007669"/>
    <property type="project" value="EnsemblFungi"/>
</dbReference>
<dbReference type="GO" id="GO:0010512">
    <property type="term" value="P:negative regulation of phosphatidylinositol biosynthetic process"/>
    <property type="evidence" value="ECO:0007669"/>
    <property type="project" value="EnsemblFungi"/>
</dbReference>
<keyword evidence="2" id="KW-0175">Coiled coil</keyword>
<protein>
    <recommendedName>
        <fullName evidence="8">Arf-GAP domain-containing protein</fullName>
    </recommendedName>
</protein>
<dbReference type="Pfam" id="PF00627">
    <property type="entry name" value="UBA"/>
    <property type="match status" value="1"/>
</dbReference>
<dbReference type="SUPFAM" id="SSF46934">
    <property type="entry name" value="UBA-like"/>
    <property type="match status" value="1"/>
</dbReference>
<dbReference type="GO" id="GO:0008270">
    <property type="term" value="F:zinc ion binding"/>
    <property type="evidence" value="ECO:0007669"/>
    <property type="project" value="UniProtKB-KW"/>
</dbReference>
<evidence type="ECO:0000256" key="1">
    <source>
        <dbReference type="PROSITE-ProRule" id="PRU00288"/>
    </source>
</evidence>
<dbReference type="eggNOG" id="KOG0703">
    <property type="taxonomic scope" value="Eukaryota"/>
</dbReference>
<dbReference type="InterPro" id="IPR015940">
    <property type="entry name" value="UBA"/>
</dbReference>
<dbReference type="PRINTS" id="PR00405">
    <property type="entry name" value="REVINTRACTNG"/>
</dbReference>
<dbReference type="KEGG" id="kaf:KAFR_0C03000"/>
<feature type="domain" description="UBA" evidence="4">
    <location>
        <begin position="187"/>
        <end position="229"/>
    </location>
</feature>
<dbReference type="Gene3D" id="1.10.8.10">
    <property type="entry name" value="DNA helicase RuvA subunit, C-terminal domain"/>
    <property type="match status" value="1"/>
</dbReference>
<dbReference type="HOGENOM" id="CLU_031494_1_0_1"/>
<dbReference type="InterPro" id="IPR038508">
    <property type="entry name" value="ArfGAP_dom_sf"/>
</dbReference>
<dbReference type="RefSeq" id="XP_003956428.1">
    <property type="nucleotide sequence ID" value="XM_003956379.1"/>
</dbReference>
<dbReference type="AlphaFoldDB" id="H2ASE3"/>
<dbReference type="GO" id="GO:0006897">
    <property type="term" value="P:endocytosis"/>
    <property type="evidence" value="ECO:0007669"/>
    <property type="project" value="EnsemblFungi"/>
</dbReference>
<feature type="region of interest" description="Disordered" evidence="3">
    <location>
        <begin position="1"/>
        <end position="24"/>
    </location>
</feature>
<keyword evidence="1" id="KW-0479">Metal-binding</keyword>
<gene>
    <name evidence="6" type="primary">KAFR0C03000</name>
    <name evidence="6" type="ORF">KAFR_0C03000</name>
</gene>
<dbReference type="PROSITE" id="PS50030">
    <property type="entry name" value="UBA"/>
    <property type="match status" value="1"/>
</dbReference>
<dbReference type="InterPro" id="IPR001164">
    <property type="entry name" value="ArfGAP_dom"/>
</dbReference>
<feature type="region of interest" description="Disordered" evidence="3">
    <location>
        <begin position="158"/>
        <end position="188"/>
    </location>
</feature>
<dbReference type="PROSITE" id="PS50115">
    <property type="entry name" value="ARFGAP"/>
    <property type="match status" value="1"/>
</dbReference>
<name>H2ASE3_KAZAF</name>
<keyword evidence="1" id="KW-0863">Zinc-finger</keyword>
<evidence type="ECO:0008006" key="8">
    <source>
        <dbReference type="Google" id="ProtNLM"/>
    </source>
</evidence>
<dbReference type="GO" id="GO:0030479">
    <property type="term" value="C:actin cortical patch"/>
    <property type="evidence" value="ECO:0007669"/>
    <property type="project" value="EnsemblFungi"/>
</dbReference>
<dbReference type="GO" id="GO:0005096">
    <property type="term" value="F:GTPase activator activity"/>
    <property type="evidence" value="ECO:0007669"/>
    <property type="project" value="EnsemblFungi"/>
</dbReference>
<evidence type="ECO:0000256" key="3">
    <source>
        <dbReference type="SAM" id="MobiDB-lite"/>
    </source>
</evidence>